<dbReference type="EMBL" id="CDQK01000005">
    <property type="protein sequence ID" value="CEP23758.1"/>
    <property type="molecule type" value="Genomic_DNA"/>
</dbReference>
<organism evidence="1 2">
    <name type="scientific">Cyberlindnera jadinii (strain ATCC 18201 / CBS 1600 / BCRC 20928 / JCM 3617 / NBRC 0987 / NRRL Y-1542)</name>
    <name type="common">Torula yeast</name>
    <name type="synonym">Candida utilis</name>
    <dbReference type="NCBI Taxonomy" id="983966"/>
    <lineage>
        <taxon>Eukaryota</taxon>
        <taxon>Fungi</taxon>
        <taxon>Dikarya</taxon>
        <taxon>Ascomycota</taxon>
        <taxon>Saccharomycotina</taxon>
        <taxon>Saccharomycetes</taxon>
        <taxon>Phaffomycetales</taxon>
        <taxon>Phaffomycetaceae</taxon>
        <taxon>Cyberlindnera</taxon>
    </lineage>
</organism>
<accession>A0A0H5C6U0</accession>
<dbReference type="AlphaFoldDB" id="A0A0H5C6U0"/>
<protein>
    <submittedName>
        <fullName evidence="1">Uncharacterized protein</fullName>
    </submittedName>
</protein>
<sequence length="99" mass="10971">MNNLSVNFLVFAPHAMDSDPPHYSQPPLYPDTPTSHHNTSSNLFVQGICRVPVNHAVEHRTSYTFPALHPFTVSTISSLTSLQTLPPYSEAVTHELTTN</sequence>
<evidence type="ECO:0000313" key="2">
    <source>
        <dbReference type="Proteomes" id="UP000038830"/>
    </source>
</evidence>
<evidence type="ECO:0000313" key="1">
    <source>
        <dbReference type="EMBL" id="CEP23758.1"/>
    </source>
</evidence>
<proteinExistence type="predicted"/>
<name>A0A0H5C6U0_CYBJN</name>
<dbReference type="Proteomes" id="UP000038830">
    <property type="component" value="Unassembled WGS sequence"/>
</dbReference>
<gene>
    <name evidence="1" type="ORF">BN1211_4414</name>
</gene>
<reference evidence="2" key="1">
    <citation type="journal article" date="2015" name="J. Biotechnol.">
        <title>The structure of the Cyberlindnera jadinii genome and its relation to Candida utilis analyzed by the occurrence of single nucleotide polymorphisms.</title>
        <authorList>
            <person name="Rupp O."/>
            <person name="Brinkrolf K."/>
            <person name="Buerth C."/>
            <person name="Kunigo M."/>
            <person name="Schneider J."/>
            <person name="Jaenicke S."/>
            <person name="Goesmann A."/>
            <person name="Puehler A."/>
            <person name="Jaeger K.-E."/>
            <person name="Ernst J.F."/>
        </authorList>
    </citation>
    <scope>NUCLEOTIDE SEQUENCE [LARGE SCALE GENOMIC DNA]</scope>
    <source>
        <strain evidence="2">ATCC 18201 / CBS 1600 / BCRC 20928 / JCM 3617 / NBRC 0987 / NRRL Y-1542</strain>
    </source>
</reference>